<sequence>MKLTMYELENNRQTQERGENHLYDSDCPDMLPEQDPELPPKEDAFYDKVFVCGKSELSRRELESLPEPFDTCHVTDEQMEQIVFETEMETRDRLRLGDNESIDFDDDRHSEVWWEEMEKTVVRHGIPYYEDE</sequence>
<proteinExistence type="predicted"/>
<dbReference type="RefSeq" id="WP_007219661.1">
    <property type="nucleotide sequence ID" value="NZ_CP041395.1"/>
</dbReference>
<dbReference type="AlphaFoldDB" id="A0AAP9DH72"/>
<evidence type="ECO:0000256" key="1">
    <source>
        <dbReference type="SAM" id="MobiDB-lite"/>
    </source>
</evidence>
<feature type="region of interest" description="Disordered" evidence="1">
    <location>
        <begin position="1"/>
        <end position="22"/>
    </location>
</feature>
<dbReference type="EMBL" id="CP041395">
    <property type="protein sequence ID" value="QDM08677.1"/>
    <property type="molecule type" value="Genomic_DNA"/>
</dbReference>
<reference evidence="3" key="1">
    <citation type="journal article" date="2018" name="J. Anim. Genet.">
        <title>Acquired interbacterial defense systems protect against interspecies antagonism in the human gut microbiome.</title>
        <authorList>
            <person name="Ross B.D."/>
            <person name="Verster A.J."/>
            <person name="Radey M.C."/>
            <person name="Schmidtke D.T."/>
            <person name="Pope C.E."/>
            <person name="Hoffman L.R."/>
            <person name="Hajjar A."/>
            <person name="Peterson S.B."/>
            <person name="Borenstein E."/>
            <person name="Mougous J."/>
        </authorList>
    </citation>
    <scope>NUCLEOTIDE SEQUENCE [LARGE SCALE GENOMIC DNA]</scope>
    <source>
        <strain evidence="3">3725 D1 iv</strain>
    </source>
</reference>
<name>A0AAP9DH72_BACOV</name>
<accession>A0AAP9DH72</accession>
<evidence type="ECO:0000313" key="2">
    <source>
        <dbReference type="EMBL" id="QDM08677.1"/>
    </source>
</evidence>
<protein>
    <submittedName>
        <fullName evidence="2">Uncharacterized protein</fullName>
    </submittedName>
</protein>
<organism evidence="2 3">
    <name type="scientific">Bacteroides ovatus</name>
    <dbReference type="NCBI Taxonomy" id="28116"/>
    <lineage>
        <taxon>Bacteria</taxon>
        <taxon>Pseudomonadati</taxon>
        <taxon>Bacteroidota</taxon>
        <taxon>Bacteroidia</taxon>
        <taxon>Bacteroidales</taxon>
        <taxon>Bacteroidaceae</taxon>
        <taxon>Bacteroides</taxon>
    </lineage>
</organism>
<dbReference type="Proteomes" id="UP000318823">
    <property type="component" value="Chromosome"/>
</dbReference>
<gene>
    <name evidence="2" type="ORF">DYI28_08015</name>
</gene>
<evidence type="ECO:0000313" key="3">
    <source>
        <dbReference type="Proteomes" id="UP000318823"/>
    </source>
</evidence>